<feature type="region of interest" description="Disordered" evidence="16">
    <location>
        <begin position="489"/>
        <end position="513"/>
    </location>
</feature>
<keyword evidence="19" id="KW-1185">Reference proteome</keyword>
<evidence type="ECO:0000256" key="12">
    <source>
        <dbReference type="ARBA" id="ARBA00022842"/>
    </source>
</evidence>
<dbReference type="GO" id="GO:0005524">
    <property type="term" value="F:ATP binding"/>
    <property type="evidence" value="ECO:0007669"/>
    <property type="project" value="UniProtKB-UniRule"/>
</dbReference>
<keyword evidence="12" id="KW-0460">Magnesium</keyword>
<evidence type="ECO:0000256" key="13">
    <source>
        <dbReference type="ARBA" id="ARBA00047899"/>
    </source>
</evidence>
<feature type="binding site" evidence="15">
    <location>
        <position position="82"/>
    </location>
    <ligand>
        <name>ATP</name>
        <dbReference type="ChEBI" id="CHEBI:30616"/>
    </ligand>
</feature>
<dbReference type="GO" id="GO:0000226">
    <property type="term" value="P:microtubule cytoskeleton organization"/>
    <property type="evidence" value="ECO:0007669"/>
    <property type="project" value="TreeGrafter"/>
</dbReference>
<keyword evidence="8" id="KW-0479">Metal-binding</keyword>
<evidence type="ECO:0000256" key="6">
    <source>
        <dbReference type="ARBA" id="ARBA00022553"/>
    </source>
</evidence>
<dbReference type="PROSITE" id="PS50011">
    <property type="entry name" value="PROTEIN_KINASE_DOM"/>
    <property type="match status" value="1"/>
</dbReference>
<dbReference type="InterPro" id="IPR000719">
    <property type="entry name" value="Prot_kinase_dom"/>
</dbReference>
<dbReference type="PROSITE" id="PS00107">
    <property type="entry name" value="PROTEIN_KINASE_ATP"/>
    <property type="match status" value="1"/>
</dbReference>
<dbReference type="EC" id="2.7.11.1" evidence="3"/>
<evidence type="ECO:0000259" key="17">
    <source>
        <dbReference type="PROSITE" id="PS50011"/>
    </source>
</evidence>
<evidence type="ECO:0000256" key="9">
    <source>
        <dbReference type="ARBA" id="ARBA00022741"/>
    </source>
</evidence>
<organism evidence="18 19">
    <name type="scientific">Clytia hemisphaerica</name>
    <dbReference type="NCBI Taxonomy" id="252671"/>
    <lineage>
        <taxon>Eukaryota</taxon>
        <taxon>Metazoa</taxon>
        <taxon>Cnidaria</taxon>
        <taxon>Hydrozoa</taxon>
        <taxon>Hydroidolina</taxon>
        <taxon>Leptothecata</taxon>
        <taxon>Obeliida</taxon>
        <taxon>Clytiidae</taxon>
        <taxon>Clytia</taxon>
    </lineage>
</organism>
<dbReference type="GO" id="GO:0050321">
    <property type="term" value="F:tau-protein kinase activity"/>
    <property type="evidence" value="ECO:0007669"/>
    <property type="project" value="TreeGrafter"/>
</dbReference>
<feature type="domain" description="Protein kinase" evidence="17">
    <location>
        <begin position="53"/>
        <end position="304"/>
    </location>
</feature>
<name>A0A7M5U732_9CNID</name>
<proteinExistence type="predicted"/>
<dbReference type="FunFam" id="3.30.200.20:FF:000003">
    <property type="entry name" value="Non-specific serine/threonine protein kinase"/>
    <property type="match status" value="1"/>
</dbReference>
<reference evidence="18" key="1">
    <citation type="submission" date="2021-01" db="UniProtKB">
        <authorList>
            <consortium name="EnsemblMetazoa"/>
        </authorList>
    </citation>
    <scope>IDENTIFICATION</scope>
</reference>
<evidence type="ECO:0000256" key="4">
    <source>
        <dbReference type="ARBA" id="ARBA00022490"/>
    </source>
</evidence>
<dbReference type="InterPro" id="IPR011009">
    <property type="entry name" value="Kinase-like_dom_sf"/>
</dbReference>
<feature type="compositionally biased region" description="Polar residues" evidence="16">
    <location>
        <begin position="753"/>
        <end position="763"/>
    </location>
</feature>
<evidence type="ECO:0000256" key="5">
    <source>
        <dbReference type="ARBA" id="ARBA00022527"/>
    </source>
</evidence>
<evidence type="ECO:0000313" key="18">
    <source>
        <dbReference type="EnsemblMetazoa" id="CLYHEMP007050.1"/>
    </source>
</evidence>
<keyword evidence="6" id="KW-0597">Phosphoprotein</keyword>
<dbReference type="CDD" id="cd14338">
    <property type="entry name" value="UBA_SIK"/>
    <property type="match status" value="1"/>
</dbReference>
<keyword evidence="4" id="KW-0963">Cytoplasm</keyword>
<dbReference type="AlphaFoldDB" id="A0A7M5U732"/>
<dbReference type="GeneID" id="136811447"/>
<evidence type="ECO:0000256" key="14">
    <source>
        <dbReference type="ARBA" id="ARBA00048679"/>
    </source>
</evidence>
<keyword evidence="5" id="KW-0723">Serine/threonine-protein kinase</keyword>
<keyword evidence="9 15" id="KW-0547">Nucleotide-binding</keyword>
<comment type="catalytic activity">
    <reaction evidence="13">
        <text>L-threonyl-[protein] + ATP = O-phospho-L-threonyl-[protein] + ADP + H(+)</text>
        <dbReference type="Rhea" id="RHEA:46608"/>
        <dbReference type="Rhea" id="RHEA-COMP:11060"/>
        <dbReference type="Rhea" id="RHEA-COMP:11605"/>
        <dbReference type="ChEBI" id="CHEBI:15378"/>
        <dbReference type="ChEBI" id="CHEBI:30013"/>
        <dbReference type="ChEBI" id="CHEBI:30616"/>
        <dbReference type="ChEBI" id="CHEBI:61977"/>
        <dbReference type="ChEBI" id="CHEBI:456216"/>
        <dbReference type="EC" id="2.7.11.1"/>
    </reaction>
</comment>
<dbReference type="RefSeq" id="XP_066924153.1">
    <property type="nucleotide sequence ID" value="XM_067068052.1"/>
</dbReference>
<evidence type="ECO:0000256" key="2">
    <source>
        <dbReference type="ARBA" id="ARBA00004496"/>
    </source>
</evidence>
<accession>A0A7M5U732</accession>
<dbReference type="InterPro" id="IPR057380">
    <property type="entry name" value="UBA_SIK1/2/3"/>
</dbReference>
<protein>
    <recommendedName>
        <fullName evidence="3">non-specific serine/threonine protein kinase</fullName>
        <ecNumber evidence="3">2.7.11.1</ecNumber>
    </recommendedName>
</protein>
<dbReference type="Proteomes" id="UP000594262">
    <property type="component" value="Unplaced"/>
</dbReference>
<dbReference type="EnsemblMetazoa" id="CLYHEMT007050.1">
    <property type="protein sequence ID" value="CLYHEMP007050.1"/>
    <property type="gene ID" value="CLYHEMG007050"/>
</dbReference>
<dbReference type="InterPro" id="IPR017441">
    <property type="entry name" value="Protein_kinase_ATP_BS"/>
</dbReference>
<dbReference type="PROSITE" id="PS00108">
    <property type="entry name" value="PROTEIN_KINASE_ST"/>
    <property type="match status" value="1"/>
</dbReference>
<evidence type="ECO:0000256" key="1">
    <source>
        <dbReference type="ARBA" id="ARBA00001946"/>
    </source>
</evidence>
<evidence type="ECO:0000256" key="10">
    <source>
        <dbReference type="ARBA" id="ARBA00022777"/>
    </source>
</evidence>
<dbReference type="Pfam" id="PF23312">
    <property type="entry name" value="UBA_SIK3"/>
    <property type="match status" value="1"/>
</dbReference>
<evidence type="ECO:0000313" key="19">
    <source>
        <dbReference type="Proteomes" id="UP000594262"/>
    </source>
</evidence>
<dbReference type="PANTHER" id="PTHR24346">
    <property type="entry name" value="MAP/MICROTUBULE AFFINITY-REGULATING KINASE"/>
    <property type="match status" value="1"/>
</dbReference>
<evidence type="ECO:0000256" key="16">
    <source>
        <dbReference type="SAM" id="MobiDB-lite"/>
    </source>
</evidence>
<dbReference type="GO" id="GO:0035556">
    <property type="term" value="P:intracellular signal transduction"/>
    <property type="evidence" value="ECO:0007669"/>
    <property type="project" value="TreeGrafter"/>
</dbReference>
<dbReference type="Pfam" id="PF00069">
    <property type="entry name" value="Pkinase"/>
    <property type="match status" value="1"/>
</dbReference>
<keyword evidence="7" id="KW-0808">Transferase</keyword>
<dbReference type="SUPFAM" id="SSF56112">
    <property type="entry name" value="Protein kinase-like (PK-like)"/>
    <property type="match status" value="1"/>
</dbReference>
<dbReference type="Gene3D" id="1.10.510.10">
    <property type="entry name" value="Transferase(Phosphotransferase) domain 1"/>
    <property type="match status" value="1"/>
</dbReference>
<dbReference type="GO" id="GO:0005737">
    <property type="term" value="C:cytoplasm"/>
    <property type="evidence" value="ECO:0007669"/>
    <property type="project" value="UniProtKB-SubCell"/>
</dbReference>
<comment type="subcellular location">
    <subcellularLocation>
        <location evidence="2">Cytoplasm</location>
    </subcellularLocation>
</comment>
<evidence type="ECO:0000256" key="15">
    <source>
        <dbReference type="PROSITE-ProRule" id="PRU10141"/>
    </source>
</evidence>
<evidence type="ECO:0000256" key="3">
    <source>
        <dbReference type="ARBA" id="ARBA00012513"/>
    </source>
</evidence>
<dbReference type="SMART" id="SM00220">
    <property type="entry name" value="S_TKc"/>
    <property type="match status" value="1"/>
</dbReference>
<evidence type="ECO:0000256" key="8">
    <source>
        <dbReference type="ARBA" id="ARBA00022723"/>
    </source>
</evidence>
<feature type="region of interest" description="Disordered" evidence="16">
    <location>
        <begin position="704"/>
        <end position="763"/>
    </location>
</feature>
<dbReference type="PANTHER" id="PTHR24346:SF74">
    <property type="entry name" value="PROTEIN KINASE DOMAIN-CONTAINING PROTEIN"/>
    <property type="match status" value="1"/>
</dbReference>
<keyword evidence="10" id="KW-0418">Kinase</keyword>
<comment type="catalytic activity">
    <reaction evidence="14">
        <text>L-seryl-[protein] + ATP = O-phospho-L-seryl-[protein] + ADP + H(+)</text>
        <dbReference type="Rhea" id="RHEA:17989"/>
        <dbReference type="Rhea" id="RHEA-COMP:9863"/>
        <dbReference type="Rhea" id="RHEA-COMP:11604"/>
        <dbReference type="ChEBI" id="CHEBI:15378"/>
        <dbReference type="ChEBI" id="CHEBI:29999"/>
        <dbReference type="ChEBI" id="CHEBI:30616"/>
        <dbReference type="ChEBI" id="CHEBI:83421"/>
        <dbReference type="ChEBI" id="CHEBI:456216"/>
        <dbReference type="EC" id="2.7.11.1"/>
    </reaction>
</comment>
<dbReference type="OrthoDB" id="193931at2759"/>
<dbReference type="InterPro" id="IPR008271">
    <property type="entry name" value="Ser/Thr_kinase_AS"/>
</dbReference>
<evidence type="ECO:0000256" key="7">
    <source>
        <dbReference type="ARBA" id="ARBA00022679"/>
    </source>
</evidence>
<evidence type="ECO:0000256" key="11">
    <source>
        <dbReference type="ARBA" id="ARBA00022840"/>
    </source>
</evidence>
<comment type="cofactor">
    <cofactor evidence="1">
        <name>Mg(2+)</name>
        <dbReference type="ChEBI" id="CHEBI:18420"/>
    </cofactor>
</comment>
<keyword evidence="11 15" id="KW-0067">ATP-binding</keyword>
<dbReference type="FunFam" id="1.10.510.10:FF:000154">
    <property type="entry name" value="Serine/threonine-protein kinase SIK2"/>
    <property type="match status" value="1"/>
</dbReference>
<sequence>MLIPMGRNYSPLRDLKMDQLLQPVLENKAVNVYGKMDRTNEDFKTQPVRVGFYDMEETIGKGNFAVVKLARHKITKSRVAIKIIDKSRLDEANLKKIYREVQIMKLLRHPNVLKLYQVMETKNMLYIVMEYATKGEMFAHIDKYGQLSEDEARNFFWQIISAVEYCHNRKVVHRDLKTENLLLDENLNVKIADFGFSNYTSENELLSTWCGSPPYAAPEIFEGKEYDGPAIDIWSLGVVLYVLVCAALPFDGESVHEVRDRVLEGRFRVPYFMSSELEDLIKKILVKNPSQRYTLNQIKGHPWMLKAPLEKRSFNPNIQNLECNGFNGELNSQVLQLMQTLNIDITKTKKSVEQNAYDHHSAIYHLLSERLKQHRTSYPEKSNVGTRIRRASCMADQAIVRNNRVQALVNHQQYRLPSSQSRNPHAQLQYALNELHLGDVKIPPEICSSNVPGCVTEFIPPITTQASYTSRLSHVTTHVSSAQSNIETVTEEGCVGEQPVSNPPPTNKRRGRRSAVDAMVHMNNSRRHTVQGPPNPDTLYVPANHPLLRQENSEKPPESGNEFANRVKIQIIEPTVPVTEQTSMSMTLQPNAQPKIVPISPLAHKDIGFKEGRRASDGVNAPFRHLLHKAENQYLKEYQELQKLLQRSLTPNEIGEQQFNHNQFIESGGCATQNGQTPDWKSSPLSSQNELMMTLQSMHLVNQDKEGQNEQESWNNGLGPCRRQAPYRKMSGGYSPLPAHIRKRRTPVLGESPFSSFDSGMDD</sequence>
<dbReference type="GO" id="GO:0046872">
    <property type="term" value="F:metal ion binding"/>
    <property type="evidence" value="ECO:0007669"/>
    <property type="project" value="UniProtKB-KW"/>
</dbReference>